<feature type="non-terminal residue" evidence="1">
    <location>
        <position position="1"/>
    </location>
</feature>
<proteinExistence type="predicted"/>
<evidence type="ECO:0000313" key="2">
    <source>
        <dbReference type="Proteomes" id="UP000663842"/>
    </source>
</evidence>
<comment type="caution">
    <text evidence="1">The sequence shown here is derived from an EMBL/GenBank/DDBJ whole genome shotgun (WGS) entry which is preliminary data.</text>
</comment>
<accession>A0A820H2W3</accession>
<dbReference type="AlphaFoldDB" id="A0A820H2W3"/>
<sequence>LNMNLARRLLIGQMDVINIECKQQEMKVDTDEGLVDSLTLQIILSSSCLRRLIIIFSTITELFYGNKNIEEKNFIKQTDVAKIIGVIQETQTKLSSILGELTDDLLLNLLQIRIYLSLFRLGSNYSVQVY</sequence>
<name>A0A820H2W3_9BILA</name>
<gene>
    <name evidence="1" type="ORF">UXM345_LOCUS32656</name>
</gene>
<organism evidence="1 2">
    <name type="scientific">Rotaria magnacalcarata</name>
    <dbReference type="NCBI Taxonomy" id="392030"/>
    <lineage>
        <taxon>Eukaryota</taxon>
        <taxon>Metazoa</taxon>
        <taxon>Spiralia</taxon>
        <taxon>Gnathifera</taxon>
        <taxon>Rotifera</taxon>
        <taxon>Eurotatoria</taxon>
        <taxon>Bdelloidea</taxon>
        <taxon>Philodinida</taxon>
        <taxon>Philodinidae</taxon>
        <taxon>Rotaria</taxon>
    </lineage>
</organism>
<evidence type="ECO:0000313" key="1">
    <source>
        <dbReference type="EMBL" id="CAF4286949.1"/>
    </source>
</evidence>
<protein>
    <submittedName>
        <fullName evidence="1">Uncharacterized protein</fullName>
    </submittedName>
</protein>
<dbReference type="EMBL" id="CAJOBF010010156">
    <property type="protein sequence ID" value="CAF4286949.1"/>
    <property type="molecule type" value="Genomic_DNA"/>
</dbReference>
<reference evidence="1" key="1">
    <citation type="submission" date="2021-02" db="EMBL/GenBank/DDBJ databases">
        <authorList>
            <person name="Nowell W R."/>
        </authorList>
    </citation>
    <scope>NUCLEOTIDE SEQUENCE</scope>
</reference>
<dbReference type="Proteomes" id="UP000663842">
    <property type="component" value="Unassembled WGS sequence"/>
</dbReference>